<dbReference type="RefSeq" id="WP_055293034.1">
    <property type="nucleotide sequence ID" value="NZ_FTPR01000001.1"/>
</dbReference>
<dbReference type="EMBL" id="FTPR01000001">
    <property type="protein sequence ID" value="SIT80027.1"/>
    <property type="molecule type" value="Genomic_DNA"/>
</dbReference>
<name>A0A1R3WP37_9RHOB</name>
<dbReference type="InterPro" id="IPR021508">
    <property type="entry name" value="Gp17-like"/>
</dbReference>
<sequence>MTYSVSGALQTAIFQRLSTDTALAVLVGADIYDALPAGPLPPLYVVLGAEDVRDASDKTGNGAWHDLVISVVTQSAGFASAKAAAAAVCDALVDAPLTLERGSLVALNFHKAKAARVGTGAVRQINLNFRARVADDT</sequence>
<evidence type="ECO:0000313" key="2">
    <source>
        <dbReference type="Proteomes" id="UP000186997"/>
    </source>
</evidence>
<dbReference type="InterPro" id="IPR053745">
    <property type="entry name" value="Viral_Tail_Comp_sf"/>
</dbReference>
<organism evidence="1 2">
    <name type="scientific">Yoonia rosea</name>
    <dbReference type="NCBI Taxonomy" id="287098"/>
    <lineage>
        <taxon>Bacteria</taxon>
        <taxon>Pseudomonadati</taxon>
        <taxon>Pseudomonadota</taxon>
        <taxon>Alphaproteobacteria</taxon>
        <taxon>Rhodobacterales</taxon>
        <taxon>Paracoccaceae</taxon>
        <taxon>Yoonia</taxon>
    </lineage>
</organism>
<dbReference type="Pfam" id="PF11367">
    <property type="entry name" value="Tail_completion_gp17"/>
    <property type="match status" value="1"/>
</dbReference>
<evidence type="ECO:0008006" key="3">
    <source>
        <dbReference type="Google" id="ProtNLM"/>
    </source>
</evidence>
<dbReference type="OrthoDB" id="7644395at2"/>
<dbReference type="Gene3D" id="3.30.2000.30">
    <property type="match status" value="1"/>
</dbReference>
<keyword evidence="2" id="KW-1185">Reference proteome</keyword>
<dbReference type="AlphaFoldDB" id="A0A1R3WP37"/>
<dbReference type="Proteomes" id="UP000186997">
    <property type="component" value="Unassembled WGS sequence"/>
</dbReference>
<evidence type="ECO:0000313" key="1">
    <source>
        <dbReference type="EMBL" id="SIT80027.1"/>
    </source>
</evidence>
<protein>
    <recommendedName>
        <fullName evidence="3">DUF3168 domain-containing protein</fullName>
    </recommendedName>
</protein>
<proteinExistence type="predicted"/>
<gene>
    <name evidence="1" type="ORF">SAMN05421665_1042</name>
</gene>
<accession>A0A1R3WP37</accession>
<dbReference type="STRING" id="287098.SAMN05421665_1042"/>
<reference evidence="2" key="1">
    <citation type="submission" date="2017-01" db="EMBL/GenBank/DDBJ databases">
        <authorList>
            <person name="Varghese N."/>
            <person name="Submissions S."/>
        </authorList>
    </citation>
    <scope>NUCLEOTIDE SEQUENCE [LARGE SCALE GENOMIC DNA]</scope>
    <source>
        <strain evidence="2">DSM 29591</strain>
    </source>
</reference>